<dbReference type="AlphaFoldDB" id="A0AAD7W8Q7"/>
<accession>A0AAD7W8Q7</accession>
<gene>
    <name evidence="2" type="ORF">AAFF_G00147390</name>
</gene>
<proteinExistence type="predicted"/>
<evidence type="ECO:0000256" key="1">
    <source>
        <dbReference type="SAM" id="MobiDB-lite"/>
    </source>
</evidence>
<dbReference type="EMBL" id="JAINUG010000201">
    <property type="protein sequence ID" value="KAJ8388121.1"/>
    <property type="molecule type" value="Genomic_DNA"/>
</dbReference>
<comment type="caution">
    <text evidence="2">The sequence shown here is derived from an EMBL/GenBank/DDBJ whole genome shotgun (WGS) entry which is preliminary data.</text>
</comment>
<protein>
    <submittedName>
        <fullName evidence="2">Uncharacterized protein</fullName>
    </submittedName>
</protein>
<dbReference type="Proteomes" id="UP001221898">
    <property type="component" value="Unassembled WGS sequence"/>
</dbReference>
<organism evidence="2 3">
    <name type="scientific">Aldrovandia affinis</name>
    <dbReference type="NCBI Taxonomy" id="143900"/>
    <lineage>
        <taxon>Eukaryota</taxon>
        <taxon>Metazoa</taxon>
        <taxon>Chordata</taxon>
        <taxon>Craniata</taxon>
        <taxon>Vertebrata</taxon>
        <taxon>Euteleostomi</taxon>
        <taxon>Actinopterygii</taxon>
        <taxon>Neopterygii</taxon>
        <taxon>Teleostei</taxon>
        <taxon>Notacanthiformes</taxon>
        <taxon>Halosauridae</taxon>
        <taxon>Aldrovandia</taxon>
    </lineage>
</organism>
<evidence type="ECO:0000313" key="2">
    <source>
        <dbReference type="EMBL" id="KAJ8388121.1"/>
    </source>
</evidence>
<reference evidence="2" key="1">
    <citation type="journal article" date="2023" name="Science">
        <title>Genome structures resolve the early diversification of teleost fishes.</title>
        <authorList>
            <person name="Parey E."/>
            <person name="Louis A."/>
            <person name="Montfort J."/>
            <person name="Bouchez O."/>
            <person name="Roques C."/>
            <person name="Iampietro C."/>
            <person name="Lluch J."/>
            <person name="Castinel A."/>
            <person name="Donnadieu C."/>
            <person name="Desvignes T."/>
            <person name="Floi Bucao C."/>
            <person name="Jouanno E."/>
            <person name="Wen M."/>
            <person name="Mejri S."/>
            <person name="Dirks R."/>
            <person name="Jansen H."/>
            <person name="Henkel C."/>
            <person name="Chen W.J."/>
            <person name="Zahm M."/>
            <person name="Cabau C."/>
            <person name="Klopp C."/>
            <person name="Thompson A.W."/>
            <person name="Robinson-Rechavi M."/>
            <person name="Braasch I."/>
            <person name="Lecointre G."/>
            <person name="Bobe J."/>
            <person name="Postlethwait J.H."/>
            <person name="Berthelot C."/>
            <person name="Roest Crollius H."/>
            <person name="Guiguen Y."/>
        </authorList>
    </citation>
    <scope>NUCLEOTIDE SEQUENCE</scope>
    <source>
        <strain evidence="2">NC1722</strain>
    </source>
</reference>
<evidence type="ECO:0000313" key="3">
    <source>
        <dbReference type="Proteomes" id="UP001221898"/>
    </source>
</evidence>
<name>A0AAD7W8Q7_9TELE</name>
<keyword evidence="3" id="KW-1185">Reference proteome</keyword>
<feature type="region of interest" description="Disordered" evidence="1">
    <location>
        <begin position="73"/>
        <end position="95"/>
    </location>
</feature>
<sequence>MTSGTSPGDGARCQSCPSVLAASLPVRLPPADRMAEACLTMNAQLIQVNTRDVGLGDTHTRVCARIAECPWGAATPHRDHNRGQARGEGSNRSTV</sequence>